<accession>A0A0V0R426</accession>
<keyword evidence="7" id="KW-0175">Coiled coil</keyword>
<dbReference type="Gene3D" id="3.40.140.10">
    <property type="entry name" value="Cytidine Deaminase, domain 2"/>
    <property type="match status" value="1"/>
</dbReference>
<name>A0A0V0R426_PSEPJ</name>
<keyword evidence="5" id="KW-0647">Proteasome</keyword>
<sequence>MDIQQLMNMQGMMGGRQRAQDDESVQKTDTAETIHISSLALLKMLKHCRAGVPLEVMGLMLGKFVDDYTIVCTDVFAMPQSGTQVTVESIDPAYQSEMVEMLQQTSRNEHVIGWYHSHPGFGPWLSSTDVKTQQSMEQQHPRAVALVLDPIQSVRGKVMMDCFRLIDHSNMMMRVMSKTEPRQTTSNVGHIVPHGLLAKSRGLDQMYYAININYKTNELEQKMLLNLYKQKWTNNIKIKDCQEQSEKNQEQIESMINLAKTYTNRIEEETKKSKEELAIKNVGKIDPKRHISQGTDEVMSDNITQLLGMMTNIKTF</sequence>
<dbReference type="GO" id="GO:0008237">
    <property type="term" value="F:metallopeptidase activity"/>
    <property type="evidence" value="ECO:0007669"/>
    <property type="project" value="UniProtKB-KW"/>
</dbReference>
<reference evidence="9 10" key="1">
    <citation type="journal article" date="2015" name="Sci. Rep.">
        <title>Genome of the facultative scuticociliatosis pathogen Pseudocohnilembus persalinus provides insight into its virulence through horizontal gene transfer.</title>
        <authorList>
            <person name="Xiong J."/>
            <person name="Wang G."/>
            <person name="Cheng J."/>
            <person name="Tian M."/>
            <person name="Pan X."/>
            <person name="Warren A."/>
            <person name="Jiang C."/>
            <person name="Yuan D."/>
            <person name="Miao W."/>
        </authorList>
    </citation>
    <scope>NUCLEOTIDE SEQUENCE [LARGE SCALE GENOMIC DNA]</scope>
    <source>
        <strain evidence="9">36N120E</strain>
    </source>
</reference>
<dbReference type="Pfam" id="PF01398">
    <property type="entry name" value="JAB"/>
    <property type="match status" value="1"/>
</dbReference>
<evidence type="ECO:0000256" key="1">
    <source>
        <dbReference type="ARBA" id="ARBA00022670"/>
    </source>
</evidence>
<dbReference type="SMART" id="SM00232">
    <property type="entry name" value="JAB_MPN"/>
    <property type="match status" value="1"/>
</dbReference>
<evidence type="ECO:0000313" key="9">
    <source>
        <dbReference type="EMBL" id="KRX09231.1"/>
    </source>
</evidence>
<protein>
    <recommendedName>
        <fullName evidence="8">MPN domain-containing protein</fullName>
    </recommendedName>
</protein>
<evidence type="ECO:0000256" key="6">
    <source>
        <dbReference type="ARBA" id="ARBA00023049"/>
    </source>
</evidence>
<gene>
    <name evidence="9" type="ORF">PPERSA_05900</name>
</gene>
<evidence type="ECO:0000256" key="2">
    <source>
        <dbReference type="ARBA" id="ARBA00022723"/>
    </source>
</evidence>
<evidence type="ECO:0000259" key="8">
    <source>
        <dbReference type="PROSITE" id="PS50249"/>
    </source>
</evidence>
<evidence type="ECO:0000256" key="5">
    <source>
        <dbReference type="ARBA" id="ARBA00022942"/>
    </source>
</evidence>
<keyword evidence="1" id="KW-0645">Protease</keyword>
<keyword evidence="2" id="KW-0479">Metal-binding</keyword>
<dbReference type="PROSITE" id="PS50249">
    <property type="entry name" value="MPN"/>
    <property type="match status" value="1"/>
</dbReference>
<dbReference type="OMA" id="KTGRHEM"/>
<evidence type="ECO:0000256" key="3">
    <source>
        <dbReference type="ARBA" id="ARBA00022801"/>
    </source>
</evidence>
<dbReference type="FunCoup" id="A0A0V0R426">
    <property type="interactions" value="613"/>
</dbReference>
<feature type="domain" description="MPN" evidence="8">
    <location>
        <begin position="34"/>
        <end position="169"/>
    </location>
</feature>
<comment type="caution">
    <text evidence="9">The sequence shown here is derived from an EMBL/GenBank/DDBJ whole genome shotgun (WGS) entry which is preliminary data.</text>
</comment>
<dbReference type="InParanoid" id="A0A0V0R426"/>
<dbReference type="PANTHER" id="PTHR10410">
    <property type="entry name" value="EUKARYOTIC TRANSLATION INITIATION FACTOR 3 -RELATED"/>
    <property type="match status" value="1"/>
</dbReference>
<dbReference type="InterPro" id="IPR050242">
    <property type="entry name" value="JAMM_MPN+_peptidase_M67A"/>
</dbReference>
<dbReference type="AlphaFoldDB" id="A0A0V0R426"/>
<keyword evidence="10" id="KW-1185">Reference proteome</keyword>
<dbReference type="Proteomes" id="UP000054937">
    <property type="component" value="Unassembled WGS sequence"/>
</dbReference>
<dbReference type="GO" id="GO:0006508">
    <property type="term" value="P:proteolysis"/>
    <property type="evidence" value="ECO:0007669"/>
    <property type="project" value="UniProtKB-KW"/>
</dbReference>
<keyword evidence="4" id="KW-0862">Zinc</keyword>
<dbReference type="OrthoDB" id="605656at2759"/>
<organism evidence="9 10">
    <name type="scientific">Pseudocohnilembus persalinus</name>
    <name type="common">Ciliate</name>
    <dbReference type="NCBI Taxonomy" id="266149"/>
    <lineage>
        <taxon>Eukaryota</taxon>
        <taxon>Sar</taxon>
        <taxon>Alveolata</taxon>
        <taxon>Ciliophora</taxon>
        <taxon>Intramacronucleata</taxon>
        <taxon>Oligohymenophorea</taxon>
        <taxon>Scuticociliatia</taxon>
        <taxon>Philasterida</taxon>
        <taxon>Pseudocohnilembidae</taxon>
        <taxon>Pseudocohnilembus</taxon>
    </lineage>
</organism>
<dbReference type="GO" id="GO:0046872">
    <property type="term" value="F:metal ion binding"/>
    <property type="evidence" value="ECO:0007669"/>
    <property type="project" value="UniProtKB-KW"/>
</dbReference>
<keyword evidence="6" id="KW-0482">Metalloprotease</keyword>
<dbReference type="EMBL" id="LDAU01000053">
    <property type="protein sequence ID" value="KRX09231.1"/>
    <property type="molecule type" value="Genomic_DNA"/>
</dbReference>
<proteinExistence type="predicted"/>
<dbReference type="SUPFAM" id="SSF102712">
    <property type="entry name" value="JAB1/MPN domain"/>
    <property type="match status" value="1"/>
</dbReference>
<dbReference type="Pfam" id="PF23594">
    <property type="entry name" value="RPN11_C"/>
    <property type="match status" value="1"/>
</dbReference>
<dbReference type="CDD" id="cd08069">
    <property type="entry name" value="MPN_RPN11_CSN5"/>
    <property type="match status" value="1"/>
</dbReference>
<evidence type="ECO:0000313" key="10">
    <source>
        <dbReference type="Proteomes" id="UP000054937"/>
    </source>
</evidence>
<dbReference type="GO" id="GO:0000502">
    <property type="term" value="C:proteasome complex"/>
    <property type="evidence" value="ECO:0007669"/>
    <property type="project" value="UniProtKB-KW"/>
</dbReference>
<evidence type="ECO:0000256" key="4">
    <source>
        <dbReference type="ARBA" id="ARBA00022833"/>
    </source>
</evidence>
<keyword evidence="3" id="KW-0378">Hydrolase</keyword>
<dbReference type="FunFam" id="3.40.140.10:FF:000026">
    <property type="entry name" value="26S proteasome non-ATPase regulatory subunit 14"/>
    <property type="match status" value="1"/>
</dbReference>
<dbReference type="InterPro" id="IPR056263">
    <property type="entry name" value="RPN11_C"/>
</dbReference>
<dbReference type="InterPro" id="IPR000555">
    <property type="entry name" value="JAMM/MPN+_dom"/>
</dbReference>
<feature type="coiled-coil region" evidence="7">
    <location>
        <begin position="238"/>
        <end position="272"/>
    </location>
</feature>
<dbReference type="InterPro" id="IPR037518">
    <property type="entry name" value="MPN"/>
</dbReference>
<evidence type="ECO:0000256" key="7">
    <source>
        <dbReference type="SAM" id="Coils"/>
    </source>
</evidence>